<evidence type="ECO:0000256" key="1">
    <source>
        <dbReference type="SAM" id="MobiDB-lite"/>
    </source>
</evidence>
<gene>
    <name evidence="2" type="ORF">OIDMADRAFT_19560</name>
</gene>
<feature type="compositionally biased region" description="Polar residues" evidence="1">
    <location>
        <begin position="24"/>
        <end position="33"/>
    </location>
</feature>
<organism evidence="2 3">
    <name type="scientific">Oidiodendron maius (strain Zn)</name>
    <dbReference type="NCBI Taxonomy" id="913774"/>
    <lineage>
        <taxon>Eukaryota</taxon>
        <taxon>Fungi</taxon>
        <taxon>Dikarya</taxon>
        <taxon>Ascomycota</taxon>
        <taxon>Pezizomycotina</taxon>
        <taxon>Leotiomycetes</taxon>
        <taxon>Leotiomycetes incertae sedis</taxon>
        <taxon>Myxotrichaceae</taxon>
        <taxon>Oidiodendron</taxon>
    </lineage>
</organism>
<dbReference type="Proteomes" id="UP000054321">
    <property type="component" value="Unassembled WGS sequence"/>
</dbReference>
<dbReference type="EMBL" id="KN832877">
    <property type="protein sequence ID" value="KIN00507.1"/>
    <property type="molecule type" value="Genomic_DNA"/>
</dbReference>
<proteinExistence type="predicted"/>
<dbReference type="HOGENOM" id="CLU_3002098_0_0_1"/>
<reference evidence="3" key="2">
    <citation type="submission" date="2015-01" db="EMBL/GenBank/DDBJ databases">
        <title>Evolutionary Origins and Diversification of the Mycorrhizal Mutualists.</title>
        <authorList>
            <consortium name="DOE Joint Genome Institute"/>
            <consortium name="Mycorrhizal Genomics Consortium"/>
            <person name="Kohler A."/>
            <person name="Kuo A."/>
            <person name="Nagy L.G."/>
            <person name="Floudas D."/>
            <person name="Copeland A."/>
            <person name="Barry K.W."/>
            <person name="Cichocki N."/>
            <person name="Veneault-Fourrey C."/>
            <person name="LaButti K."/>
            <person name="Lindquist E.A."/>
            <person name="Lipzen A."/>
            <person name="Lundell T."/>
            <person name="Morin E."/>
            <person name="Murat C."/>
            <person name="Riley R."/>
            <person name="Ohm R."/>
            <person name="Sun H."/>
            <person name="Tunlid A."/>
            <person name="Henrissat B."/>
            <person name="Grigoriev I.V."/>
            <person name="Hibbett D.S."/>
            <person name="Martin F."/>
        </authorList>
    </citation>
    <scope>NUCLEOTIDE SEQUENCE [LARGE SCALE GENOMIC DNA]</scope>
    <source>
        <strain evidence="3">Zn</strain>
    </source>
</reference>
<evidence type="ECO:0000313" key="3">
    <source>
        <dbReference type="Proteomes" id="UP000054321"/>
    </source>
</evidence>
<keyword evidence="3" id="KW-1185">Reference proteome</keyword>
<protein>
    <submittedName>
        <fullName evidence="2">Uncharacterized protein</fullName>
    </submittedName>
</protein>
<dbReference type="AlphaFoldDB" id="A0A0C3HDY5"/>
<dbReference type="InParanoid" id="A0A0C3HDY5"/>
<feature type="non-terminal residue" evidence="2">
    <location>
        <position position="57"/>
    </location>
</feature>
<evidence type="ECO:0000313" key="2">
    <source>
        <dbReference type="EMBL" id="KIN00507.1"/>
    </source>
</evidence>
<feature type="region of interest" description="Disordered" evidence="1">
    <location>
        <begin position="1"/>
        <end position="57"/>
    </location>
</feature>
<name>A0A0C3HDY5_OIDMZ</name>
<reference evidence="2 3" key="1">
    <citation type="submission" date="2014-04" db="EMBL/GenBank/DDBJ databases">
        <authorList>
            <consortium name="DOE Joint Genome Institute"/>
            <person name="Kuo A."/>
            <person name="Martino E."/>
            <person name="Perotto S."/>
            <person name="Kohler A."/>
            <person name="Nagy L.G."/>
            <person name="Floudas D."/>
            <person name="Copeland A."/>
            <person name="Barry K.W."/>
            <person name="Cichocki N."/>
            <person name="Veneault-Fourrey C."/>
            <person name="LaButti K."/>
            <person name="Lindquist E.A."/>
            <person name="Lipzen A."/>
            <person name="Lundell T."/>
            <person name="Morin E."/>
            <person name="Murat C."/>
            <person name="Sun H."/>
            <person name="Tunlid A."/>
            <person name="Henrissat B."/>
            <person name="Grigoriev I.V."/>
            <person name="Hibbett D.S."/>
            <person name="Martin F."/>
            <person name="Nordberg H.P."/>
            <person name="Cantor M.N."/>
            <person name="Hua S.X."/>
        </authorList>
    </citation>
    <scope>NUCLEOTIDE SEQUENCE [LARGE SCALE GENOMIC DNA]</scope>
    <source>
        <strain evidence="2 3">Zn</strain>
    </source>
</reference>
<sequence>MLNPLPPSPAHDKKTKRCALNRTKPANTRSPAQRSRWYHPNPIESPSDMKKKATFNL</sequence>
<accession>A0A0C3HDY5</accession>